<dbReference type="STRING" id="872965.SE16_09335"/>
<keyword evidence="1" id="KW-0812">Transmembrane</keyword>
<name>A0A0M8K5A0_9CHLR</name>
<comment type="caution">
    <text evidence="2">The sequence shown here is derived from an EMBL/GenBank/DDBJ whole genome shotgun (WGS) entry which is preliminary data.</text>
</comment>
<dbReference type="Gene3D" id="2.60.40.3680">
    <property type="match status" value="1"/>
</dbReference>
<gene>
    <name evidence="2" type="ORF">ARMA_0396</name>
</gene>
<sequence>MRWVNMLRPPPFSRRPTHMEPYMPKRLVLLMVLVGVWLMNAPAAHAHTPTPVQGGATVELISITADVDIFTDENGLTWAAVEAAYKLHNVSKTSAAFVQFGWPAWSGGALNSDPAALVDFQVRRNGQALTLTPIEMPLSLAGETRTTTVWTTAATLARDERTTFTASWRQLLGEGPLVTWEFGLLPAARWRGAVGSTRITVNLPELTTQEQLVRVSPTEFAYSGEYTFYGDRVEWIFVSYLPDTNVSLTLIAPPLWREMEALRTALATQPNADAWLRLGDIYTQLADAGASEYDAQAEAAYLAARDADPTNPEPHRRLWQRFVARLGSPPDLAMLDLARQEAQALYDLTGDEAARAFIVEAESTLAQEWLARNALDRAYERFAHAWELATASERAALESLRSRLLTQRLHATLQKEGVAALFSEAETLNATDLIAPLMDVPRPWFERRAVQVATTPSGRTVTLTFYNVQDEAAARIALDRACGEMSRVVSLDTHVRCAVPLPNAEVVITFDGNDPALWRERAAALLPTIPDNATFDLLRSVLQASAIEWRLSDGWRALRVHYVEEIHLLPPQALTLAETIRAQAEAAETPLVRDALNAIADAWLNVAQNESVRYEIFFTHNGRTLTRAWTRTPPAEERLTFEATFPNVRFWLAVAGVLMVAVVGVLALIWRWPLPERITLRL</sequence>
<dbReference type="EMBL" id="BBZA01000023">
    <property type="protein sequence ID" value="GAP61973.1"/>
    <property type="molecule type" value="Genomic_DNA"/>
</dbReference>
<evidence type="ECO:0000313" key="3">
    <source>
        <dbReference type="Proteomes" id="UP000037784"/>
    </source>
</evidence>
<evidence type="ECO:0000256" key="1">
    <source>
        <dbReference type="SAM" id="Phobius"/>
    </source>
</evidence>
<reference evidence="3" key="2">
    <citation type="submission" date="2015-08" db="EMBL/GenBank/DDBJ databases">
        <title>Draft Genome Sequence of a Heterotrophic Facultative Anaerobic Bacterium Ardenticatena maritima Strain 110S.</title>
        <authorList>
            <person name="Kawaichi S."/>
            <person name="Yoshida T."/>
            <person name="Sako Y."/>
            <person name="Nakamura R."/>
        </authorList>
    </citation>
    <scope>NUCLEOTIDE SEQUENCE [LARGE SCALE GENOMIC DNA]</scope>
    <source>
        <strain evidence="3">110S</strain>
    </source>
</reference>
<keyword evidence="3" id="KW-1185">Reference proteome</keyword>
<dbReference type="Proteomes" id="UP000037784">
    <property type="component" value="Unassembled WGS sequence"/>
</dbReference>
<accession>A0A0M8K5A0</accession>
<reference evidence="2 3" key="1">
    <citation type="journal article" date="2015" name="Genome Announc.">
        <title>Draft Genome Sequence of a Heterotrophic Facultative Anaerobic Thermophilic Bacterium, Ardenticatena maritima Strain 110ST.</title>
        <authorList>
            <person name="Kawaichi S."/>
            <person name="Yoshida T."/>
            <person name="Sako Y."/>
            <person name="Nakamura R."/>
        </authorList>
    </citation>
    <scope>NUCLEOTIDE SEQUENCE [LARGE SCALE GENOMIC DNA]</scope>
    <source>
        <strain evidence="2 3">110S</strain>
    </source>
</reference>
<keyword evidence="1" id="KW-0472">Membrane</keyword>
<dbReference type="AlphaFoldDB" id="A0A0M8K5A0"/>
<organism evidence="2 3">
    <name type="scientific">Ardenticatena maritima</name>
    <dbReference type="NCBI Taxonomy" id="872965"/>
    <lineage>
        <taxon>Bacteria</taxon>
        <taxon>Bacillati</taxon>
        <taxon>Chloroflexota</taxon>
        <taxon>Ardenticatenia</taxon>
        <taxon>Ardenticatenales</taxon>
        <taxon>Ardenticatenaceae</taxon>
        <taxon>Ardenticatena</taxon>
    </lineage>
</organism>
<proteinExistence type="predicted"/>
<dbReference type="InParanoid" id="A0A0M8K5A0"/>
<keyword evidence="1" id="KW-1133">Transmembrane helix</keyword>
<protein>
    <submittedName>
        <fullName evidence="2">Uncharacterized protein</fullName>
    </submittedName>
</protein>
<feature type="transmembrane region" description="Helical" evidence="1">
    <location>
        <begin position="650"/>
        <end position="672"/>
    </location>
</feature>
<evidence type="ECO:0000313" key="2">
    <source>
        <dbReference type="EMBL" id="GAP61973.1"/>
    </source>
</evidence>